<dbReference type="InterPro" id="IPR002173">
    <property type="entry name" value="Carboh/pur_kinase_PfkB_CS"/>
</dbReference>
<dbReference type="PROSITE" id="PS00583">
    <property type="entry name" value="PFKB_KINASES_1"/>
    <property type="match status" value="1"/>
</dbReference>
<name>A0A1H9CUL2_9HYPH</name>
<evidence type="ECO:0000256" key="2">
    <source>
        <dbReference type="ARBA" id="ARBA00022777"/>
    </source>
</evidence>
<reference evidence="4 5" key="1">
    <citation type="submission" date="2016-10" db="EMBL/GenBank/DDBJ databases">
        <authorList>
            <person name="de Groot N.N."/>
        </authorList>
    </citation>
    <scope>NUCLEOTIDE SEQUENCE [LARGE SCALE GENOMIC DNA]</scope>
    <source>
        <strain evidence="4 5">A52C2</strain>
    </source>
</reference>
<evidence type="ECO:0000256" key="1">
    <source>
        <dbReference type="ARBA" id="ARBA00022679"/>
    </source>
</evidence>
<sequence length="381" mass="39760">MLGGLLVDQLGVQEKAVLAAISGNPFMGQSEIAEALGLARSTVAAHIVQLIQKGHILGRGYMLPEPMRVTCIGGATVDRKYHARRPLIPETSNPVEARRSFGGVARNVAENLVRLGVRTSLLSTVGDDENGRAVLRHLGDLGADVSQVFAHASLPTAEYVAVLGPDHDLVLGLADMAIFDTLEPAHLERSWPHLAASAWVFGDCNPSADVIRNLIRRAQSARFGLAVDAVSRAKVLKLPSDLSGIDVLFLNRDEAETYLAERGDKGDRPPQQVAQALCAAGAGSVVLTMGAEGLVVAAGGEIRHLPAPPAIPVDVTGAGDALIAGTLQRLVSGDDIFSAARIGARLAALTTETEASVHPGLSPGLLADLLIPSSESQAIEA</sequence>
<dbReference type="SUPFAM" id="SSF53613">
    <property type="entry name" value="Ribokinase-like"/>
    <property type="match status" value="1"/>
</dbReference>
<organism evidence="4 5">
    <name type="scientific">Faunimonas pinastri</name>
    <dbReference type="NCBI Taxonomy" id="1855383"/>
    <lineage>
        <taxon>Bacteria</taxon>
        <taxon>Pseudomonadati</taxon>
        <taxon>Pseudomonadota</taxon>
        <taxon>Alphaproteobacteria</taxon>
        <taxon>Hyphomicrobiales</taxon>
        <taxon>Afifellaceae</taxon>
        <taxon>Faunimonas</taxon>
    </lineage>
</organism>
<keyword evidence="2 4" id="KW-0418">Kinase</keyword>
<accession>A0A1H9CUL2</accession>
<gene>
    <name evidence="4" type="ORF">SAMN05216548_102256</name>
</gene>
<dbReference type="InterPro" id="IPR036390">
    <property type="entry name" value="WH_DNA-bd_sf"/>
</dbReference>
<dbReference type="Gene3D" id="3.40.1190.20">
    <property type="match status" value="1"/>
</dbReference>
<dbReference type="PANTHER" id="PTHR10584">
    <property type="entry name" value="SUGAR KINASE"/>
    <property type="match status" value="1"/>
</dbReference>
<feature type="domain" description="Carbohydrate kinase PfkB" evidence="3">
    <location>
        <begin position="69"/>
        <end position="355"/>
    </location>
</feature>
<evidence type="ECO:0000313" key="5">
    <source>
        <dbReference type="Proteomes" id="UP000199647"/>
    </source>
</evidence>
<dbReference type="Gene3D" id="1.10.10.10">
    <property type="entry name" value="Winged helix-like DNA-binding domain superfamily/Winged helix DNA-binding domain"/>
    <property type="match status" value="1"/>
</dbReference>
<dbReference type="STRING" id="1855383.SAMN05216548_102256"/>
<dbReference type="InterPro" id="IPR029056">
    <property type="entry name" value="Ribokinase-like"/>
</dbReference>
<dbReference type="EMBL" id="FOFG01000002">
    <property type="protein sequence ID" value="SEQ04900.1"/>
    <property type="molecule type" value="Genomic_DNA"/>
</dbReference>
<dbReference type="InterPro" id="IPR036388">
    <property type="entry name" value="WH-like_DNA-bd_sf"/>
</dbReference>
<dbReference type="Pfam" id="PF13412">
    <property type="entry name" value="HTH_24"/>
    <property type="match status" value="1"/>
</dbReference>
<protein>
    <submittedName>
        <fullName evidence="4">Pseudouridine kinase</fullName>
    </submittedName>
</protein>
<dbReference type="SUPFAM" id="SSF46785">
    <property type="entry name" value="Winged helix' DNA-binding domain"/>
    <property type="match status" value="1"/>
</dbReference>
<keyword evidence="5" id="KW-1185">Reference proteome</keyword>
<dbReference type="InterPro" id="IPR011611">
    <property type="entry name" value="PfkB_dom"/>
</dbReference>
<dbReference type="Pfam" id="PF00294">
    <property type="entry name" value="PfkB"/>
    <property type="match status" value="1"/>
</dbReference>
<dbReference type="PANTHER" id="PTHR10584:SF166">
    <property type="entry name" value="RIBOKINASE"/>
    <property type="match status" value="1"/>
</dbReference>
<evidence type="ECO:0000259" key="3">
    <source>
        <dbReference type="Pfam" id="PF00294"/>
    </source>
</evidence>
<proteinExistence type="predicted"/>
<dbReference type="Proteomes" id="UP000199647">
    <property type="component" value="Unassembled WGS sequence"/>
</dbReference>
<dbReference type="AlphaFoldDB" id="A0A1H9CUL2"/>
<dbReference type="GO" id="GO:0016301">
    <property type="term" value="F:kinase activity"/>
    <property type="evidence" value="ECO:0007669"/>
    <property type="project" value="UniProtKB-KW"/>
</dbReference>
<dbReference type="CDD" id="cd01941">
    <property type="entry name" value="YeiC_kinase_like"/>
    <property type="match status" value="1"/>
</dbReference>
<keyword evidence="1" id="KW-0808">Transferase</keyword>
<evidence type="ECO:0000313" key="4">
    <source>
        <dbReference type="EMBL" id="SEQ04900.1"/>
    </source>
</evidence>